<dbReference type="Proteomes" id="UP000095287">
    <property type="component" value="Unplaced"/>
</dbReference>
<dbReference type="WBParaSite" id="L893_g4940.t1">
    <property type="protein sequence ID" value="L893_g4940.t1"/>
    <property type="gene ID" value="L893_g4940"/>
</dbReference>
<organism evidence="1 2">
    <name type="scientific">Steinernema glaseri</name>
    <dbReference type="NCBI Taxonomy" id="37863"/>
    <lineage>
        <taxon>Eukaryota</taxon>
        <taxon>Metazoa</taxon>
        <taxon>Ecdysozoa</taxon>
        <taxon>Nematoda</taxon>
        <taxon>Chromadorea</taxon>
        <taxon>Rhabditida</taxon>
        <taxon>Tylenchina</taxon>
        <taxon>Panagrolaimomorpha</taxon>
        <taxon>Strongyloidoidea</taxon>
        <taxon>Steinernematidae</taxon>
        <taxon>Steinernema</taxon>
    </lineage>
</organism>
<accession>A0A1I8AFH9</accession>
<name>A0A1I8AFH9_9BILA</name>
<sequence length="512" mass="59714">MDHQFYDLVEEVVSYLPRSDVQTIARVAARSPTLDKWSIASEDQLERRFLLRVSIHLQGCKVEEKKAESLRIRLSVQKLLSEETWEEWDFKDWRYAWIHYVAIEASLLDDPSTLQSEVFQESDMDQVMRVVSLPVDPDARSLLSITNYCFVDDVSPELDDLFWKVVHKTQKDFARVRLWNIDENRVFNDLVADFITRGAFLEELAYEIEYPSQLDFCEAIASVFGKTRGRPINVCFGEVYFEPEGVELIVDAWLQSDGTFEKKAFKSELAYMFDEVWSVVKRKYENVMQRRDPGEYLHTTESVSGYLPHPSKLSSLLISPREISVVKFEPWHVPVDFHWIASLIDKWREGCGFYAWRGERNLFFHFKTDDDWLKLVEKYGSAVDEGTILVITHPISPTVLEVEKMKNWFEIGVKHEFFTLNKMKAFIADWTEGNGETLMKEVTRMEVQSEETAFSLVPKSYRHPLVNARCLLSERGWYANADSDVLRISIAPIDVEDVEDWNLELLFGSLQV</sequence>
<proteinExistence type="predicted"/>
<reference evidence="2" key="1">
    <citation type="submission" date="2016-11" db="UniProtKB">
        <authorList>
            <consortium name="WormBaseParasite"/>
        </authorList>
    </citation>
    <scope>IDENTIFICATION</scope>
</reference>
<dbReference type="AlphaFoldDB" id="A0A1I8AFH9"/>
<protein>
    <submittedName>
        <fullName evidence="2">F-box domain-containing protein</fullName>
    </submittedName>
</protein>
<keyword evidence="1" id="KW-1185">Reference proteome</keyword>
<evidence type="ECO:0000313" key="1">
    <source>
        <dbReference type="Proteomes" id="UP000095287"/>
    </source>
</evidence>
<evidence type="ECO:0000313" key="2">
    <source>
        <dbReference type="WBParaSite" id="L893_g4940.t1"/>
    </source>
</evidence>